<name>A0A2I0VT59_9ASPA</name>
<proteinExistence type="predicted"/>
<dbReference type="EMBL" id="KZ503265">
    <property type="protein sequence ID" value="PKU66600.1"/>
    <property type="molecule type" value="Genomic_DNA"/>
</dbReference>
<reference evidence="2 3" key="2">
    <citation type="journal article" date="2017" name="Nature">
        <title>The Apostasia genome and the evolution of orchids.</title>
        <authorList>
            <person name="Zhang G.Q."/>
            <person name="Liu K.W."/>
            <person name="Li Z."/>
            <person name="Lohaus R."/>
            <person name="Hsiao Y.Y."/>
            <person name="Niu S.C."/>
            <person name="Wang J.Y."/>
            <person name="Lin Y.C."/>
            <person name="Xu Q."/>
            <person name="Chen L.J."/>
            <person name="Yoshida K."/>
            <person name="Fujiwara S."/>
            <person name="Wang Z.W."/>
            <person name="Zhang Y.Q."/>
            <person name="Mitsuda N."/>
            <person name="Wang M."/>
            <person name="Liu G.H."/>
            <person name="Pecoraro L."/>
            <person name="Huang H.X."/>
            <person name="Xiao X.J."/>
            <person name="Lin M."/>
            <person name="Wu X.Y."/>
            <person name="Wu W.L."/>
            <person name="Chen Y.Y."/>
            <person name="Chang S.B."/>
            <person name="Sakamoto S."/>
            <person name="Ohme-Takagi M."/>
            <person name="Yagi M."/>
            <person name="Zeng S.J."/>
            <person name="Shen C.Y."/>
            <person name="Yeh C.M."/>
            <person name="Luo Y.B."/>
            <person name="Tsai W.C."/>
            <person name="Van de Peer Y."/>
            <person name="Liu Z.J."/>
        </authorList>
    </citation>
    <scope>NUCLEOTIDE SEQUENCE [LARGE SCALE GENOMIC DNA]</scope>
    <source>
        <tissue evidence="2">The whole plant</tissue>
    </source>
</reference>
<evidence type="ECO:0000313" key="3">
    <source>
        <dbReference type="Proteomes" id="UP000233837"/>
    </source>
</evidence>
<protein>
    <recommendedName>
        <fullName evidence="1">RNase H type-1 domain-containing protein</fullName>
    </recommendedName>
</protein>
<evidence type="ECO:0000259" key="1">
    <source>
        <dbReference type="Pfam" id="PF13456"/>
    </source>
</evidence>
<dbReference type="GO" id="GO:0004523">
    <property type="term" value="F:RNA-DNA hybrid ribonuclease activity"/>
    <property type="evidence" value="ECO:0007669"/>
    <property type="project" value="InterPro"/>
</dbReference>
<dbReference type="Proteomes" id="UP000233837">
    <property type="component" value="Unassembled WGS sequence"/>
</dbReference>
<dbReference type="InterPro" id="IPR053151">
    <property type="entry name" value="RNase_H-like"/>
</dbReference>
<sequence length="194" mass="22027">MDDGFMVTNAITYASTSFSYIHPDHWNANQQMLTPYSWHPPPPGWIKINIDAALHCSYNAGIGGILRDHRGRMLLAYRFSLVQWDIGKLEWLAVRSIGNIIEDWKLKSKGIIVEGDNYNVMKHFKNLSNLDKRDSQEEKESRERERILRGGVCKGFHKGFSKQGSESSSLVIISGSLEVQERSTLVTDQDSMPA</sequence>
<dbReference type="InterPro" id="IPR002156">
    <property type="entry name" value="RNaseH_domain"/>
</dbReference>
<keyword evidence="3" id="KW-1185">Reference proteome</keyword>
<dbReference type="PANTHER" id="PTHR47723:SF22">
    <property type="entry name" value="RNASE H TYPE-1 DOMAIN-CONTAINING PROTEIN"/>
    <property type="match status" value="1"/>
</dbReference>
<dbReference type="GO" id="GO:0003676">
    <property type="term" value="F:nucleic acid binding"/>
    <property type="evidence" value="ECO:0007669"/>
    <property type="project" value="InterPro"/>
</dbReference>
<dbReference type="PANTHER" id="PTHR47723">
    <property type="entry name" value="OS05G0353850 PROTEIN"/>
    <property type="match status" value="1"/>
</dbReference>
<gene>
    <name evidence="2" type="ORF">MA16_Dca021913</name>
</gene>
<reference evidence="2 3" key="1">
    <citation type="journal article" date="2016" name="Sci. Rep.">
        <title>The Dendrobium catenatum Lindl. genome sequence provides insights into polysaccharide synthase, floral development and adaptive evolution.</title>
        <authorList>
            <person name="Zhang G.Q."/>
            <person name="Xu Q."/>
            <person name="Bian C."/>
            <person name="Tsai W.C."/>
            <person name="Yeh C.M."/>
            <person name="Liu K.W."/>
            <person name="Yoshida K."/>
            <person name="Zhang L.S."/>
            <person name="Chang S.B."/>
            <person name="Chen F."/>
            <person name="Shi Y."/>
            <person name="Su Y.Y."/>
            <person name="Zhang Y.Q."/>
            <person name="Chen L.J."/>
            <person name="Yin Y."/>
            <person name="Lin M."/>
            <person name="Huang H."/>
            <person name="Deng H."/>
            <person name="Wang Z.W."/>
            <person name="Zhu S.L."/>
            <person name="Zhao X."/>
            <person name="Deng C."/>
            <person name="Niu S.C."/>
            <person name="Huang J."/>
            <person name="Wang M."/>
            <person name="Liu G.H."/>
            <person name="Yang H.J."/>
            <person name="Xiao X.J."/>
            <person name="Hsiao Y.Y."/>
            <person name="Wu W.L."/>
            <person name="Chen Y.Y."/>
            <person name="Mitsuda N."/>
            <person name="Ohme-Takagi M."/>
            <person name="Luo Y.B."/>
            <person name="Van de Peer Y."/>
            <person name="Liu Z.J."/>
        </authorList>
    </citation>
    <scope>NUCLEOTIDE SEQUENCE [LARGE SCALE GENOMIC DNA]</scope>
    <source>
        <tissue evidence="2">The whole plant</tissue>
    </source>
</reference>
<feature type="domain" description="RNase H type-1" evidence="1">
    <location>
        <begin position="49"/>
        <end position="132"/>
    </location>
</feature>
<dbReference type="AlphaFoldDB" id="A0A2I0VT59"/>
<organism evidence="2 3">
    <name type="scientific">Dendrobium catenatum</name>
    <dbReference type="NCBI Taxonomy" id="906689"/>
    <lineage>
        <taxon>Eukaryota</taxon>
        <taxon>Viridiplantae</taxon>
        <taxon>Streptophyta</taxon>
        <taxon>Embryophyta</taxon>
        <taxon>Tracheophyta</taxon>
        <taxon>Spermatophyta</taxon>
        <taxon>Magnoliopsida</taxon>
        <taxon>Liliopsida</taxon>
        <taxon>Asparagales</taxon>
        <taxon>Orchidaceae</taxon>
        <taxon>Epidendroideae</taxon>
        <taxon>Malaxideae</taxon>
        <taxon>Dendrobiinae</taxon>
        <taxon>Dendrobium</taxon>
    </lineage>
</organism>
<evidence type="ECO:0000313" key="2">
    <source>
        <dbReference type="EMBL" id="PKU66600.1"/>
    </source>
</evidence>
<dbReference type="Pfam" id="PF13456">
    <property type="entry name" value="RVT_3"/>
    <property type="match status" value="1"/>
</dbReference>
<accession>A0A2I0VT59</accession>